<dbReference type="Gene3D" id="3.80.30.20">
    <property type="entry name" value="tm_1862 like domain"/>
    <property type="match status" value="1"/>
</dbReference>
<keyword evidence="2" id="KW-0949">S-adenosyl-L-methionine</keyword>
<dbReference type="InterPro" id="IPR025274">
    <property type="entry name" value="DUF4070"/>
</dbReference>
<dbReference type="SFLD" id="SFLDG01123">
    <property type="entry name" value="methyltransferase_(Class_B)"/>
    <property type="match status" value="1"/>
</dbReference>
<evidence type="ECO:0000256" key="5">
    <source>
        <dbReference type="ARBA" id="ARBA00023014"/>
    </source>
</evidence>
<dbReference type="Pfam" id="PF02310">
    <property type="entry name" value="B12-binding"/>
    <property type="match status" value="1"/>
</dbReference>
<organism evidence="7 8">
    <name type="scientific">Falsiroseomonas bella</name>
    <dbReference type="NCBI Taxonomy" id="2184016"/>
    <lineage>
        <taxon>Bacteria</taxon>
        <taxon>Pseudomonadati</taxon>
        <taxon>Pseudomonadota</taxon>
        <taxon>Alphaproteobacteria</taxon>
        <taxon>Acetobacterales</taxon>
        <taxon>Roseomonadaceae</taxon>
        <taxon>Falsiroseomonas</taxon>
    </lineage>
</organism>
<dbReference type="InterPro" id="IPR058240">
    <property type="entry name" value="rSAM_sf"/>
</dbReference>
<proteinExistence type="predicted"/>
<keyword evidence="5" id="KW-0411">Iron-sulfur</keyword>
<evidence type="ECO:0000259" key="6">
    <source>
        <dbReference type="PROSITE" id="PS51918"/>
    </source>
</evidence>
<dbReference type="PANTHER" id="PTHR43409:SF3">
    <property type="entry name" value="HYPOTHETICAL METHYLTRANSFERASE"/>
    <property type="match status" value="1"/>
</dbReference>
<protein>
    <submittedName>
        <fullName evidence="7">B12-binding domain-containing radical SAM protein</fullName>
    </submittedName>
</protein>
<gene>
    <name evidence="7" type="ORF">DFH01_17265</name>
</gene>
<comment type="cofactor">
    <cofactor evidence="1">
        <name>[4Fe-4S] cluster</name>
        <dbReference type="ChEBI" id="CHEBI:49883"/>
    </cofactor>
</comment>
<keyword evidence="3" id="KW-0479">Metal-binding</keyword>
<dbReference type="InterPro" id="IPR007197">
    <property type="entry name" value="rSAM"/>
</dbReference>
<dbReference type="Pfam" id="PF04055">
    <property type="entry name" value="Radical_SAM"/>
    <property type="match status" value="1"/>
</dbReference>
<evidence type="ECO:0000256" key="4">
    <source>
        <dbReference type="ARBA" id="ARBA00023004"/>
    </source>
</evidence>
<dbReference type="GO" id="GO:0031419">
    <property type="term" value="F:cobalamin binding"/>
    <property type="evidence" value="ECO:0007669"/>
    <property type="project" value="InterPro"/>
</dbReference>
<evidence type="ECO:0000256" key="2">
    <source>
        <dbReference type="ARBA" id="ARBA00022691"/>
    </source>
</evidence>
<dbReference type="EMBL" id="QGNA01000004">
    <property type="protein sequence ID" value="PWS35375.1"/>
    <property type="molecule type" value="Genomic_DNA"/>
</dbReference>
<dbReference type="InterPro" id="IPR006158">
    <property type="entry name" value="Cobalamin-bd"/>
</dbReference>
<evidence type="ECO:0000256" key="1">
    <source>
        <dbReference type="ARBA" id="ARBA00001966"/>
    </source>
</evidence>
<evidence type="ECO:0000313" key="7">
    <source>
        <dbReference type="EMBL" id="PWS35375.1"/>
    </source>
</evidence>
<dbReference type="GO" id="GO:0003824">
    <property type="term" value="F:catalytic activity"/>
    <property type="evidence" value="ECO:0007669"/>
    <property type="project" value="InterPro"/>
</dbReference>
<dbReference type="Proteomes" id="UP000245765">
    <property type="component" value="Unassembled WGS sequence"/>
</dbReference>
<evidence type="ECO:0000313" key="8">
    <source>
        <dbReference type="Proteomes" id="UP000245765"/>
    </source>
</evidence>
<dbReference type="SFLD" id="SFLDG01082">
    <property type="entry name" value="B12-binding_domain_containing"/>
    <property type="match status" value="1"/>
</dbReference>
<name>A0A317F9E2_9PROT</name>
<dbReference type="GO" id="GO:0005829">
    <property type="term" value="C:cytosol"/>
    <property type="evidence" value="ECO:0007669"/>
    <property type="project" value="TreeGrafter"/>
</dbReference>
<reference evidence="8" key="1">
    <citation type="submission" date="2018-05" db="EMBL/GenBank/DDBJ databases">
        <authorList>
            <person name="Du Z."/>
            <person name="Wang X."/>
        </authorList>
    </citation>
    <scope>NUCLEOTIDE SEQUENCE [LARGE SCALE GENOMIC DNA]</scope>
    <source>
        <strain evidence="8">CQN31</strain>
    </source>
</reference>
<evidence type="ECO:0000256" key="3">
    <source>
        <dbReference type="ARBA" id="ARBA00022723"/>
    </source>
</evidence>
<dbReference type="PANTHER" id="PTHR43409">
    <property type="entry name" value="ANAEROBIC MAGNESIUM-PROTOPORPHYRIN IX MONOMETHYL ESTER CYCLASE-RELATED"/>
    <property type="match status" value="1"/>
</dbReference>
<dbReference type="SMART" id="SM00729">
    <property type="entry name" value="Elp3"/>
    <property type="match status" value="1"/>
</dbReference>
<dbReference type="SFLD" id="SFLDS00029">
    <property type="entry name" value="Radical_SAM"/>
    <property type="match status" value="1"/>
</dbReference>
<dbReference type="SFLD" id="SFLDF00303">
    <property type="entry name" value="hopanoid_C2-methyltransferase"/>
    <property type="match status" value="1"/>
</dbReference>
<sequence length="541" mass="60039">MTATRVLLVHPRFNPGSFWNYSRTCELVGAKYPAPPLGLITVAAMLPADWEIRLVDRNTSELADADIAWADMVMTGGMLPQQFDTLHVIHRAQSLGRPVVVGGPDPTSSPQVYERADFRVLGEVEGIMPDFIAAWRAGERRGTFTAERFKADITTTPVPRYDLLRLSDYTNLSLQFSRGCPFTCEFCDIIELYGRVPRTKTTPQVLAELEALRVRGYRGHVDFVDDNLVGNKKALKAFLPELIAWQKRHDYPFEFSTEASINLADDAELLDLLRQANFFLIFIGIESPNPETLRLMQKKQNTRRSIPDSVRRVQGAGIIVIGGFIVGFDDETAGVGKGIVQLIEDAAIPVAMAGLLYALPDTQLSRRLTREGRLHPGGEVVNSKGLLGDQCTSGLNFDTRRPRQEVLADYREVVARAYTPQAFFGRLLRAGLNLGMKPPAGRIALRDLPRDGLRFARVALALTRAGGAERRAFWGMVATLLRRNPRALKTAITVAALYTHLGPFSRHVLETIDRQIEEVASGRWQPPVPVPVLPAEPEAVP</sequence>
<keyword evidence="4" id="KW-0408">Iron</keyword>
<dbReference type="InterPro" id="IPR034530">
    <property type="entry name" value="HpnP-like"/>
</dbReference>
<dbReference type="CDD" id="cd01335">
    <property type="entry name" value="Radical_SAM"/>
    <property type="match status" value="1"/>
</dbReference>
<comment type="caution">
    <text evidence="7">The sequence shown here is derived from an EMBL/GenBank/DDBJ whole genome shotgun (WGS) entry which is preliminary data.</text>
</comment>
<dbReference type="AlphaFoldDB" id="A0A317F9E2"/>
<dbReference type="InterPro" id="IPR023404">
    <property type="entry name" value="rSAM_horseshoe"/>
</dbReference>
<dbReference type="Gene3D" id="3.40.50.280">
    <property type="entry name" value="Cobalamin-binding domain"/>
    <property type="match status" value="1"/>
</dbReference>
<dbReference type="GO" id="GO:0046872">
    <property type="term" value="F:metal ion binding"/>
    <property type="evidence" value="ECO:0007669"/>
    <property type="project" value="UniProtKB-KW"/>
</dbReference>
<dbReference type="PROSITE" id="PS51918">
    <property type="entry name" value="RADICAL_SAM"/>
    <property type="match status" value="1"/>
</dbReference>
<dbReference type="InterPro" id="IPR051198">
    <property type="entry name" value="BchE-like"/>
</dbReference>
<keyword evidence="8" id="KW-1185">Reference proteome</keyword>
<dbReference type="InterPro" id="IPR034466">
    <property type="entry name" value="Methyltransferase_Class_B"/>
</dbReference>
<feature type="domain" description="Radical SAM core" evidence="6">
    <location>
        <begin position="166"/>
        <end position="387"/>
    </location>
</feature>
<accession>A0A317F9E2</accession>
<dbReference type="OrthoDB" id="9801424at2"/>
<dbReference type="SUPFAM" id="SSF102114">
    <property type="entry name" value="Radical SAM enzymes"/>
    <property type="match status" value="1"/>
</dbReference>
<dbReference type="InterPro" id="IPR006638">
    <property type="entry name" value="Elp3/MiaA/NifB-like_rSAM"/>
</dbReference>
<dbReference type="Pfam" id="PF13282">
    <property type="entry name" value="DUF4070"/>
    <property type="match status" value="1"/>
</dbReference>
<dbReference type="RefSeq" id="WP_109871742.1">
    <property type="nucleotide sequence ID" value="NZ_QGNA01000004.1"/>
</dbReference>
<dbReference type="GO" id="GO:0051536">
    <property type="term" value="F:iron-sulfur cluster binding"/>
    <property type="evidence" value="ECO:0007669"/>
    <property type="project" value="UniProtKB-KW"/>
</dbReference>